<dbReference type="AlphaFoldDB" id="A0A1R2CA53"/>
<dbReference type="Pfam" id="PF09794">
    <property type="entry name" value="Avl9"/>
    <property type="match status" value="1"/>
</dbReference>
<dbReference type="EMBL" id="MPUH01000223">
    <property type="protein sequence ID" value="OMJ85886.1"/>
    <property type="molecule type" value="Genomic_DNA"/>
</dbReference>
<dbReference type="InterPro" id="IPR037516">
    <property type="entry name" value="Tripartite_DENN"/>
</dbReference>
<comment type="similarity">
    <text evidence="1">Belongs to the DENND6 family.</text>
</comment>
<evidence type="ECO:0000313" key="4">
    <source>
        <dbReference type="Proteomes" id="UP000187209"/>
    </source>
</evidence>
<evidence type="ECO:0000259" key="2">
    <source>
        <dbReference type="PROSITE" id="PS50211"/>
    </source>
</evidence>
<evidence type="ECO:0000313" key="3">
    <source>
        <dbReference type="EMBL" id="OMJ85886.1"/>
    </source>
</evidence>
<sequence length="501" mass="58031">MESNLWVKCFSVVAFDEDVGPKVEFQIPAIMTEEQQQALGFLAFPDSNSFNIIGNLTYVFKMKHDHALFGYVYFRQQRDLTKPRKFFQKSLVLLSEHPYISLFRQVIEIVGPLYFDHGESIFEAINSCLRSWGNIISGRTYELPMLGTVIIFTIPSTEQAIIPQLLGDGITDILDSMNIGHPGLFQDINLCELVGMSFIKKHIWSFWEVLICGEATLIVTDSPETCSILILGLLSLISPLIYSGEFHPYFTIFGPEFRVIQNLYEKKKLTDMVIGATNPYILKIFSDMDNVYQFEDRNGLQLVYTNANNNIIPPYKPVLSQLFESNTKEILAINNTTIRRHFRELTISFLQPFQQYLSMDLTKVQESPFTPLSLKPFSEQEFLSFVNNSKNVFPLMKYTTRPKALSLYSRFIKSKTFNKWFASQRQKANGESDKVMRKAMYDFDVSKVFNMEKKERRVYYEKIKGRLMYEERVGENFEGINKLKHQLHLLGQNIAKLNDTV</sequence>
<dbReference type="PANTHER" id="PTHR13677">
    <property type="entry name" value="LD41638P"/>
    <property type="match status" value="1"/>
</dbReference>
<dbReference type="InterPro" id="IPR018307">
    <property type="entry name" value="ABL9/DENND6_dom"/>
</dbReference>
<feature type="domain" description="UDENN" evidence="2">
    <location>
        <begin position="8"/>
        <end position="422"/>
    </location>
</feature>
<dbReference type="GO" id="GO:0055037">
    <property type="term" value="C:recycling endosome"/>
    <property type="evidence" value="ECO:0007669"/>
    <property type="project" value="TreeGrafter"/>
</dbReference>
<accession>A0A1R2CA53</accession>
<proteinExistence type="inferred from homology"/>
<organism evidence="3 4">
    <name type="scientific">Stentor coeruleus</name>
    <dbReference type="NCBI Taxonomy" id="5963"/>
    <lineage>
        <taxon>Eukaryota</taxon>
        <taxon>Sar</taxon>
        <taxon>Alveolata</taxon>
        <taxon>Ciliophora</taxon>
        <taxon>Postciliodesmatophora</taxon>
        <taxon>Heterotrichea</taxon>
        <taxon>Heterotrichida</taxon>
        <taxon>Stentoridae</taxon>
        <taxon>Stentor</taxon>
    </lineage>
</organism>
<dbReference type="GO" id="GO:0005085">
    <property type="term" value="F:guanyl-nucleotide exchange factor activity"/>
    <property type="evidence" value="ECO:0007669"/>
    <property type="project" value="InterPro"/>
</dbReference>
<dbReference type="Proteomes" id="UP000187209">
    <property type="component" value="Unassembled WGS sequence"/>
</dbReference>
<dbReference type="PROSITE" id="PS50211">
    <property type="entry name" value="DENN"/>
    <property type="match status" value="1"/>
</dbReference>
<protein>
    <recommendedName>
        <fullName evidence="2">UDENN domain-containing protein</fullName>
    </recommendedName>
</protein>
<reference evidence="3 4" key="1">
    <citation type="submission" date="2016-11" db="EMBL/GenBank/DDBJ databases">
        <title>The macronuclear genome of Stentor coeruleus: a giant cell with tiny introns.</title>
        <authorList>
            <person name="Slabodnick M."/>
            <person name="Ruby J.G."/>
            <person name="Reiff S.B."/>
            <person name="Swart E.C."/>
            <person name="Gosai S."/>
            <person name="Prabakaran S."/>
            <person name="Witkowska E."/>
            <person name="Larue G.E."/>
            <person name="Fisher S."/>
            <person name="Freeman R.M."/>
            <person name="Gunawardena J."/>
            <person name="Chu W."/>
            <person name="Stover N.A."/>
            <person name="Gregory B.D."/>
            <person name="Nowacki M."/>
            <person name="Derisi J."/>
            <person name="Roy S.W."/>
            <person name="Marshall W.F."/>
            <person name="Sood P."/>
        </authorList>
    </citation>
    <scope>NUCLEOTIDE SEQUENCE [LARGE SCALE GENOMIC DNA]</scope>
    <source>
        <strain evidence="3">WM001</strain>
    </source>
</reference>
<keyword evidence="4" id="KW-1185">Reference proteome</keyword>
<dbReference type="PANTHER" id="PTHR13677:SF0">
    <property type="entry name" value="LD41638P"/>
    <property type="match status" value="1"/>
</dbReference>
<evidence type="ECO:0000256" key="1">
    <source>
        <dbReference type="ARBA" id="ARBA00007159"/>
    </source>
</evidence>
<dbReference type="InterPro" id="IPR024224">
    <property type="entry name" value="DENND6"/>
</dbReference>
<comment type="caution">
    <text evidence="3">The sequence shown here is derived from an EMBL/GenBank/DDBJ whole genome shotgun (WGS) entry which is preliminary data.</text>
</comment>
<dbReference type="OrthoDB" id="417513at2759"/>
<name>A0A1R2CA53_9CILI</name>
<gene>
    <name evidence="3" type="ORF">SteCoe_12729</name>
</gene>